<sequence>MSSPPASSAADGGTPSPRVAFFSGNYNYVRDGANQAQNLLVGHLLDRGVAVRVYSPTTPTPAFEARGTVVDVPAIPMPGGRGEYKLGRGLPARPRRDLEAFAPNIVHVSSPEFLGHAAVTWARRHGIPVVSAVHTRFETYFEYYGLAVVQPAIKWILRRFYDRADRVLVPTPSMAEVIRGLGVTTPVSLWGRGVNHRRFHPSARDLAWRRSLGIADDELAIGFLGRLVLEKGLGVFADVLARLDAMEIRHRVLIVGKGPARDWFAERVPQAAFAGFQSGDDLGRAVASMDLLFNPSVTETWGQVTSEAMAAGVPVVAARATGAVDLLDDGVTGLLVTPQDIEGYAAAIATLARDPARRRAMGEAAHEHAKSFRWDTANEAVLDVYRELLAGR</sequence>
<feature type="domain" description="Glycosyltransferase subfamily 4-like N-terminal" evidence="2">
    <location>
        <begin position="40"/>
        <end position="198"/>
    </location>
</feature>
<evidence type="ECO:0000259" key="2">
    <source>
        <dbReference type="Pfam" id="PF13439"/>
    </source>
</evidence>
<protein>
    <submittedName>
        <fullName evidence="3">Glycosyltransferase family 1 protein</fullName>
    </submittedName>
</protein>
<evidence type="ECO:0000313" key="4">
    <source>
        <dbReference type="Proteomes" id="UP000759103"/>
    </source>
</evidence>
<evidence type="ECO:0000259" key="1">
    <source>
        <dbReference type="Pfam" id="PF00534"/>
    </source>
</evidence>
<dbReference type="PANTHER" id="PTHR45947">
    <property type="entry name" value="SULFOQUINOVOSYL TRANSFERASE SQD2"/>
    <property type="match status" value="1"/>
</dbReference>
<evidence type="ECO:0000313" key="3">
    <source>
        <dbReference type="EMBL" id="MBW6529141.1"/>
    </source>
</evidence>
<gene>
    <name evidence="3" type="ORF">KZ820_00165</name>
</gene>
<name>A0ABS7BHQ5_9SPHN</name>
<dbReference type="Proteomes" id="UP000759103">
    <property type="component" value="Unassembled WGS sequence"/>
</dbReference>
<accession>A0ABS7BHQ5</accession>
<dbReference type="InterPro" id="IPR001296">
    <property type="entry name" value="Glyco_trans_1"/>
</dbReference>
<proteinExistence type="predicted"/>
<keyword evidence="4" id="KW-1185">Reference proteome</keyword>
<dbReference type="CDD" id="cd03814">
    <property type="entry name" value="GT4-like"/>
    <property type="match status" value="1"/>
</dbReference>
<dbReference type="InterPro" id="IPR050194">
    <property type="entry name" value="Glycosyltransferase_grp1"/>
</dbReference>
<reference evidence="3 4" key="1">
    <citation type="submission" date="2021-07" db="EMBL/GenBank/DDBJ databases">
        <title>Sphingomonas sp.</title>
        <authorList>
            <person name="Feng G."/>
            <person name="Li J."/>
            <person name="Pan M."/>
        </authorList>
    </citation>
    <scope>NUCLEOTIDE SEQUENCE [LARGE SCALE GENOMIC DNA]</scope>
    <source>
        <strain evidence="3 4">RRHST34</strain>
    </source>
</reference>
<dbReference type="EMBL" id="JAHXZN010000001">
    <property type="protein sequence ID" value="MBW6529141.1"/>
    <property type="molecule type" value="Genomic_DNA"/>
</dbReference>
<feature type="domain" description="Glycosyl transferase family 1" evidence="1">
    <location>
        <begin position="208"/>
        <end position="367"/>
    </location>
</feature>
<dbReference type="RefSeq" id="WP_219746740.1">
    <property type="nucleotide sequence ID" value="NZ_JAHXZN010000001.1"/>
</dbReference>
<dbReference type="InterPro" id="IPR028098">
    <property type="entry name" value="Glyco_trans_4-like_N"/>
</dbReference>
<organism evidence="3 4">
    <name type="scientific">Sphingomonas citri</name>
    <dbReference type="NCBI Taxonomy" id="2862499"/>
    <lineage>
        <taxon>Bacteria</taxon>
        <taxon>Pseudomonadati</taxon>
        <taxon>Pseudomonadota</taxon>
        <taxon>Alphaproteobacteria</taxon>
        <taxon>Sphingomonadales</taxon>
        <taxon>Sphingomonadaceae</taxon>
        <taxon>Sphingomonas</taxon>
    </lineage>
</organism>
<dbReference type="Gene3D" id="3.40.50.2000">
    <property type="entry name" value="Glycogen Phosphorylase B"/>
    <property type="match status" value="2"/>
</dbReference>
<dbReference type="PANTHER" id="PTHR45947:SF3">
    <property type="entry name" value="SULFOQUINOVOSYL TRANSFERASE SQD2"/>
    <property type="match status" value="1"/>
</dbReference>
<dbReference type="SUPFAM" id="SSF53756">
    <property type="entry name" value="UDP-Glycosyltransferase/glycogen phosphorylase"/>
    <property type="match status" value="1"/>
</dbReference>
<comment type="caution">
    <text evidence="3">The sequence shown here is derived from an EMBL/GenBank/DDBJ whole genome shotgun (WGS) entry which is preliminary data.</text>
</comment>
<dbReference type="Pfam" id="PF13439">
    <property type="entry name" value="Glyco_transf_4"/>
    <property type="match status" value="1"/>
</dbReference>
<dbReference type="Pfam" id="PF00534">
    <property type="entry name" value="Glycos_transf_1"/>
    <property type="match status" value="1"/>
</dbReference>